<evidence type="ECO:0000256" key="4">
    <source>
        <dbReference type="ARBA" id="ARBA00022676"/>
    </source>
</evidence>
<dbReference type="InterPro" id="IPR001173">
    <property type="entry name" value="Glyco_trans_2-like"/>
</dbReference>
<comment type="cofactor">
    <cofactor evidence="1">
        <name>Mn(2+)</name>
        <dbReference type="ChEBI" id="CHEBI:29035"/>
    </cofactor>
</comment>
<comment type="catalytic activity">
    <reaction evidence="10">
        <text>an NDP-alpha-D-glucose + (2R)-3-phosphoglycerate = (2R)-2-O-(alpha-D-glucopyranosyl)-3-phospho-glycerate + a ribonucleoside 5'-diphosphate + H(+)</text>
        <dbReference type="Rhea" id="RHEA:47244"/>
        <dbReference type="ChEBI" id="CHEBI:15378"/>
        <dbReference type="ChEBI" id="CHEBI:57930"/>
        <dbReference type="ChEBI" id="CHEBI:58272"/>
        <dbReference type="ChEBI" id="CHEBI:62600"/>
        <dbReference type="ChEBI" id="CHEBI:76533"/>
        <dbReference type="EC" id="2.4.1.266"/>
    </reaction>
    <physiologicalReaction direction="left-to-right" evidence="10">
        <dbReference type="Rhea" id="RHEA:47245"/>
    </physiologicalReaction>
</comment>
<dbReference type="InterPro" id="IPR029044">
    <property type="entry name" value="Nucleotide-diphossugar_trans"/>
</dbReference>
<dbReference type="PANTHER" id="PTHR48090">
    <property type="entry name" value="UNDECAPRENYL-PHOSPHATE 4-DEOXY-4-FORMAMIDO-L-ARABINOSE TRANSFERASE-RELATED"/>
    <property type="match status" value="1"/>
</dbReference>
<evidence type="ECO:0000256" key="2">
    <source>
        <dbReference type="ARBA" id="ARBA00001946"/>
    </source>
</evidence>
<evidence type="ECO:0000256" key="3">
    <source>
        <dbReference type="ARBA" id="ARBA00006739"/>
    </source>
</evidence>
<dbReference type="SUPFAM" id="SSF53448">
    <property type="entry name" value="Nucleotide-diphospho-sugar transferases"/>
    <property type="match status" value="1"/>
</dbReference>
<proteinExistence type="inferred from homology"/>
<protein>
    <recommendedName>
        <fullName evidence="8">Glucosyl-3-phosphoglycerate synthase</fullName>
        <ecNumber evidence="7">2.4.1.266</ecNumber>
    </recommendedName>
</protein>
<sequence length="246" mass="25573">MTLLAFPALDEAPHVARLAAFAADAVAAGVVDRALLLDGGSRDGTPQLAARHGLEVVDARALTGGRALRGKGDAVAALLRTTDHDRLVLLDADVEGLATASVTRLLAALTRPVALVKGVCRRLDPATGTVRSGRVSELVARPALELLGSRLAGLRDPLSGQVAVHVPSVRDLDLHPGYGLELSMLLALEQRHGAGAVAEVDLEPIAHRHKDVDELAVVAREVLAVALGAAAARGASWRPDPDPERP</sequence>
<comment type="cofactor">
    <cofactor evidence="2">
        <name>Mg(2+)</name>
        <dbReference type="ChEBI" id="CHEBI:18420"/>
    </cofactor>
</comment>
<gene>
    <name evidence="12" type="ORF">GCM10011354_31250</name>
</gene>
<evidence type="ECO:0000259" key="11">
    <source>
        <dbReference type="Pfam" id="PF00535"/>
    </source>
</evidence>
<evidence type="ECO:0000256" key="5">
    <source>
        <dbReference type="ARBA" id="ARBA00022679"/>
    </source>
</evidence>
<comment type="caution">
    <text evidence="12">The sequence shown here is derived from an EMBL/GenBank/DDBJ whole genome shotgun (WGS) entry which is preliminary data.</text>
</comment>
<dbReference type="InterPro" id="IPR050256">
    <property type="entry name" value="Glycosyltransferase_2"/>
</dbReference>
<keyword evidence="5" id="KW-0808">Transferase</keyword>
<feature type="domain" description="Glycosyltransferase 2-like" evidence="11">
    <location>
        <begin position="33"/>
        <end position="128"/>
    </location>
</feature>
<comment type="catalytic activity">
    <reaction evidence="9">
        <text>(2R)-3-phosphoglycerate + UDP-alpha-D-glucose = (2R)-2-O-(alpha-D-glucopyranosyl)-3-phospho-glycerate + UDP + H(+)</text>
        <dbReference type="Rhea" id="RHEA:31319"/>
        <dbReference type="ChEBI" id="CHEBI:15378"/>
        <dbReference type="ChEBI" id="CHEBI:58223"/>
        <dbReference type="ChEBI" id="CHEBI:58272"/>
        <dbReference type="ChEBI" id="CHEBI:58885"/>
        <dbReference type="ChEBI" id="CHEBI:62600"/>
        <dbReference type="EC" id="2.4.1.266"/>
    </reaction>
    <physiologicalReaction direction="left-to-right" evidence="9">
        <dbReference type="Rhea" id="RHEA:31320"/>
    </physiologicalReaction>
</comment>
<evidence type="ECO:0000256" key="10">
    <source>
        <dbReference type="ARBA" id="ARBA00048997"/>
    </source>
</evidence>
<dbReference type="AlphaFoldDB" id="A0A8J3ACS5"/>
<dbReference type="OrthoDB" id="5011697at2"/>
<evidence type="ECO:0000256" key="9">
    <source>
        <dbReference type="ARBA" id="ARBA00048689"/>
    </source>
</evidence>
<reference evidence="12" key="1">
    <citation type="journal article" date="2014" name="Int. J. Syst. Evol. Microbiol.">
        <title>Complete genome sequence of Corynebacterium casei LMG S-19264T (=DSM 44701T), isolated from a smear-ripened cheese.</title>
        <authorList>
            <consortium name="US DOE Joint Genome Institute (JGI-PGF)"/>
            <person name="Walter F."/>
            <person name="Albersmeier A."/>
            <person name="Kalinowski J."/>
            <person name="Ruckert C."/>
        </authorList>
    </citation>
    <scope>NUCLEOTIDE SEQUENCE</scope>
    <source>
        <strain evidence="12">CGMCC 1.14988</strain>
    </source>
</reference>
<evidence type="ECO:0000313" key="13">
    <source>
        <dbReference type="Proteomes" id="UP000650511"/>
    </source>
</evidence>
<dbReference type="Pfam" id="PF00535">
    <property type="entry name" value="Glycos_transf_2"/>
    <property type="match status" value="1"/>
</dbReference>
<dbReference type="EMBL" id="BMHA01000013">
    <property type="protein sequence ID" value="GGI08871.1"/>
    <property type="molecule type" value="Genomic_DNA"/>
</dbReference>
<dbReference type="Proteomes" id="UP000650511">
    <property type="component" value="Unassembled WGS sequence"/>
</dbReference>
<evidence type="ECO:0000313" key="12">
    <source>
        <dbReference type="EMBL" id="GGI08871.1"/>
    </source>
</evidence>
<dbReference type="EC" id="2.4.1.266" evidence="7"/>
<comment type="similarity">
    <text evidence="3">Belongs to the glycosyltransferase 2 family.</text>
</comment>
<evidence type="ECO:0000256" key="8">
    <source>
        <dbReference type="ARBA" id="ARBA00040894"/>
    </source>
</evidence>
<keyword evidence="13" id="KW-1185">Reference proteome</keyword>
<dbReference type="PANTHER" id="PTHR48090:SF10">
    <property type="entry name" value="GLUCOSYL-3-PHOSPHOGLYCERATE SYNTHASE"/>
    <property type="match status" value="1"/>
</dbReference>
<evidence type="ECO:0000256" key="7">
    <source>
        <dbReference type="ARBA" id="ARBA00039022"/>
    </source>
</evidence>
<organism evidence="12 13">
    <name type="scientific">Egicoccus halophilus</name>
    <dbReference type="NCBI Taxonomy" id="1670830"/>
    <lineage>
        <taxon>Bacteria</taxon>
        <taxon>Bacillati</taxon>
        <taxon>Actinomycetota</taxon>
        <taxon>Nitriliruptoria</taxon>
        <taxon>Egicoccales</taxon>
        <taxon>Egicoccaceae</taxon>
        <taxon>Egicoccus</taxon>
    </lineage>
</organism>
<reference evidence="12" key="2">
    <citation type="submission" date="2020-09" db="EMBL/GenBank/DDBJ databases">
        <authorList>
            <person name="Sun Q."/>
            <person name="Zhou Y."/>
        </authorList>
    </citation>
    <scope>NUCLEOTIDE SEQUENCE</scope>
    <source>
        <strain evidence="12">CGMCC 1.14988</strain>
    </source>
</reference>
<dbReference type="Gene3D" id="3.90.550.10">
    <property type="entry name" value="Spore Coat Polysaccharide Biosynthesis Protein SpsA, Chain A"/>
    <property type="match status" value="1"/>
</dbReference>
<keyword evidence="4" id="KW-0328">Glycosyltransferase</keyword>
<accession>A0A8J3ACS5</accession>
<name>A0A8J3ACS5_9ACTN</name>
<keyword evidence="6" id="KW-0460">Magnesium</keyword>
<evidence type="ECO:0000256" key="6">
    <source>
        <dbReference type="ARBA" id="ARBA00022842"/>
    </source>
</evidence>
<evidence type="ECO:0000256" key="1">
    <source>
        <dbReference type="ARBA" id="ARBA00001936"/>
    </source>
</evidence>
<dbReference type="GO" id="GO:0016757">
    <property type="term" value="F:glycosyltransferase activity"/>
    <property type="evidence" value="ECO:0007669"/>
    <property type="project" value="UniProtKB-KW"/>
</dbReference>
<dbReference type="RefSeq" id="WP_130648766.1">
    <property type="nucleotide sequence ID" value="NZ_BMHA01000013.1"/>
</dbReference>